<dbReference type="EMBL" id="QLTA01000097">
    <property type="protein sequence ID" value="RAR71431.1"/>
    <property type="molecule type" value="Genomic_DNA"/>
</dbReference>
<name>A0A328YBL6_9BURK</name>
<dbReference type="InterPro" id="IPR001584">
    <property type="entry name" value="Integrase_cat-core"/>
</dbReference>
<dbReference type="Proteomes" id="UP000248856">
    <property type="component" value="Unassembled WGS sequence"/>
</dbReference>
<dbReference type="Pfam" id="PF00665">
    <property type="entry name" value="rve"/>
    <property type="match status" value="1"/>
</dbReference>
<accession>A0A328YBL6</accession>
<evidence type="ECO:0000256" key="2">
    <source>
        <dbReference type="ARBA" id="ARBA00006363"/>
    </source>
</evidence>
<dbReference type="InterPro" id="IPR001598">
    <property type="entry name" value="Transposase_IS30_CS"/>
</dbReference>
<dbReference type="GO" id="GO:0015074">
    <property type="term" value="P:DNA integration"/>
    <property type="evidence" value="ECO:0007669"/>
    <property type="project" value="InterPro"/>
</dbReference>
<evidence type="ECO:0000313" key="5">
    <source>
        <dbReference type="Proteomes" id="UP000248856"/>
    </source>
</evidence>
<dbReference type="InterPro" id="IPR051917">
    <property type="entry name" value="Transposase-Integrase"/>
</dbReference>
<evidence type="ECO:0000313" key="4">
    <source>
        <dbReference type="EMBL" id="RAR71431.1"/>
    </source>
</evidence>
<dbReference type="PROSITE" id="PS01043">
    <property type="entry name" value="TRANSPOSASE_IS30"/>
    <property type="match status" value="1"/>
</dbReference>
<dbReference type="GO" id="GO:0003677">
    <property type="term" value="F:DNA binding"/>
    <property type="evidence" value="ECO:0007669"/>
    <property type="project" value="InterPro"/>
</dbReference>
<dbReference type="PANTHER" id="PTHR10948">
    <property type="entry name" value="TRANSPOSASE"/>
    <property type="match status" value="1"/>
</dbReference>
<feature type="domain" description="Integrase catalytic" evidence="3">
    <location>
        <begin position="112"/>
        <end position="273"/>
    </location>
</feature>
<organism evidence="4 5">
    <name type="scientific">Paracidovorax anthurii</name>
    <dbReference type="NCBI Taxonomy" id="78229"/>
    <lineage>
        <taxon>Bacteria</taxon>
        <taxon>Pseudomonadati</taxon>
        <taxon>Pseudomonadota</taxon>
        <taxon>Betaproteobacteria</taxon>
        <taxon>Burkholderiales</taxon>
        <taxon>Comamonadaceae</taxon>
        <taxon>Paracidovorax</taxon>
    </lineage>
</organism>
<dbReference type="PANTHER" id="PTHR10948:SF23">
    <property type="entry name" value="TRANSPOSASE INSI FOR INSERTION SEQUENCE ELEMENT IS30A-RELATED"/>
    <property type="match status" value="1"/>
</dbReference>
<reference evidence="4 5" key="1">
    <citation type="submission" date="2018-06" db="EMBL/GenBank/DDBJ databases">
        <title>Genomic Encyclopedia of Archaeal and Bacterial Type Strains, Phase II (KMG-II): from individual species to whole genera.</title>
        <authorList>
            <person name="Goeker M."/>
        </authorList>
    </citation>
    <scope>NUCLEOTIDE SEQUENCE [LARGE SCALE GENOMIC DNA]</scope>
    <source>
        <strain evidence="4 5">CFPB 3232</strain>
    </source>
</reference>
<dbReference type="InterPro" id="IPR012337">
    <property type="entry name" value="RNaseH-like_sf"/>
</dbReference>
<sequence>MTADERARDQARRPQSCALARSPEMAQLVAEKLALQWSPQQIAGWLRREHPDTAACMQVSHEAIYRSLFIQARGVLKKELMAHLRTRCSMRRARAGLGKESPRGQITDAISIRERPAQVEDRAVPGHWEGDLVTGAKNSHIATLVERHSRFALLVQVDGKDTASVVQALTREVKRLPDGLMKSLTWDRGMELAQHRTFSVATDVDVFFCNPRSPWQRGTNENTNGLVRQYLPKGADLSVYSQADLDAISMRLNTRPRKTLGYETPASRLQRAVAATG</sequence>
<dbReference type="GO" id="GO:0004803">
    <property type="term" value="F:transposase activity"/>
    <property type="evidence" value="ECO:0007669"/>
    <property type="project" value="InterPro"/>
</dbReference>
<dbReference type="GO" id="GO:0006313">
    <property type="term" value="P:DNA transposition"/>
    <property type="evidence" value="ECO:0007669"/>
    <property type="project" value="InterPro"/>
</dbReference>
<evidence type="ECO:0000256" key="1">
    <source>
        <dbReference type="ARBA" id="ARBA00002190"/>
    </source>
</evidence>
<dbReference type="InterPro" id="IPR053392">
    <property type="entry name" value="Transposase_IS30-like"/>
</dbReference>
<dbReference type="AlphaFoldDB" id="A0A328YBL6"/>
<evidence type="ECO:0000259" key="3">
    <source>
        <dbReference type="PROSITE" id="PS50994"/>
    </source>
</evidence>
<dbReference type="GO" id="GO:0005829">
    <property type="term" value="C:cytosol"/>
    <property type="evidence" value="ECO:0007669"/>
    <property type="project" value="TreeGrafter"/>
</dbReference>
<comment type="similarity">
    <text evidence="2">Belongs to the transposase IS30 family.</text>
</comment>
<dbReference type="Gene3D" id="3.30.420.10">
    <property type="entry name" value="Ribonuclease H-like superfamily/Ribonuclease H"/>
    <property type="match status" value="1"/>
</dbReference>
<dbReference type="PROSITE" id="PS50994">
    <property type="entry name" value="INTEGRASE"/>
    <property type="match status" value="1"/>
</dbReference>
<dbReference type="InterPro" id="IPR036397">
    <property type="entry name" value="RNaseH_sf"/>
</dbReference>
<comment type="caution">
    <text evidence="4">The sequence shown here is derived from an EMBL/GenBank/DDBJ whole genome shotgun (WGS) entry which is preliminary data.</text>
</comment>
<dbReference type="NCBIfam" id="NF033563">
    <property type="entry name" value="transpos_IS30"/>
    <property type="match status" value="1"/>
</dbReference>
<keyword evidence="5" id="KW-1185">Reference proteome</keyword>
<proteinExistence type="inferred from homology"/>
<gene>
    <name evidence="4" type="ORF">AX018_10972</name>
</gene>
<dbReference type="SUPFAM" id="SSF53098">
    <property type="entry name" value="Ribonuclease H-like"/>
    <property type="match status" value="1"/>
</dbReference>
<comment type="function">
    <text evidence="1">Required for the transposition of the insertion element.</text>
</comment>
<protein>
    <submittedName>
        <fullName evidence="4">IS30 family transposase</fullName>
    </submittedName>
</protein>